<evidence type="ECO:0000256" key="1">
    <source>
        <dbReference type="SAM" id="Phobius"/>
    </source>
</evidence>
<keyword evidence="3" id="KW-1185">Reference proteome</keyword>
<dbReference type="AlphaFoldDB" id="A0A4Q7YUU2"/>
<dbReference type="Proteomes" id="UP000292958">
    <property type="component" value="Unassembled WGS sequence"/>
</dbReference>
<protein>
    <submittedName>
        <fullName evidence="2">Putative membrane protein DUF2306</fullName>
    </submittedName>
</protein>
<dbReference type="OrthoDB" id="115967at2"/>
<dbReference type="InterPro" id="IPR018750">
    <property type="entry name" value="DUF2306_membrane"/>
</dbReference>
<feature type="transmembrane region" description="Helical" evidence="1">
    <location>
        <begin position="124"/>
        <end position="144"/>
    </location>
</feature>
<comment type="caution">
    <text evidence="2">The sequence shown here is derived from an EMBL/GenBank/DDBJ whole genome shotgun (WGS) entry which is preliminary data.</text>
</comment>
<reference evidence="2 3" key="1">
    <citation type="submission" date="2019-02" db="EMBL/GenBank/DDBJ databases">
        <title>Genomic Encyclopedia of Archaeal and Bacterial Type Strains, Phase II (KMG-II): from individual species to whole genera.</title>
        <authorList>
            <person name="Goeker M."/>
        </authorList>
    </citation>
    <scope>NUCLEOTIDE SEQUENCE [LARGE SCALE GENOMIC DNA]</scope>
    <source>
        <strain evidence="2 3">DSM 18101</strain>
    </source>
</reference>
<keyword evidence="1" id="KW-0812">Transmembrane</keyword>
<feature type="transmembrane region" description="Helical" evidence="1">
    <location>
        <begin position="156"/>
        <end position="175"/>
    </location>
</feature>
<dbReference type="RefSeq" id="WP_130419329.1">
    <property type="nucleotide sequence ID" value="NZ_SHKW01000001.1"/>
</dbReference>
<evidence type="ECO:0000313" key="2">
    <source>
        <dbReference type="EMBL" id="RZU41400.1"/>
    </source>
</evidence>
<keyword evidence="1" id="KW-1133">Transmembrane helix</keyword>
<dbReference type="Pfam" id="PF10067">
    <property type="entry name" value="DUF2306"/>
    <property type="match status" value="1"/>
</dbReference>
<name>A0A4Q7YUU2_9BACT</name>
<organism evidence="2 3">
    <name type="scientific">Edaphobacter modestus</name>
    <dbReference type="NCBI Taxonomy" id="388466"/>
    <lineage>
        <taxon>Bacteria</taxon>
        <taxon>Pseudomonadati</taxon>
        <taxon>Acidobacteriota</taxon>
        <taxon>Terriglobia</taxon>
        <taxon>Terriglobales</taxon>
        <taxon>Acidobacteriaceae</taxon>
        <taxon>Edaphobacter</taxon>
    </lineage>
</organism>
<dbReference type="EMBL" id="SHKW01000001">
    <property type="protein sequence ID" value="RZU41400.1"/>
    <property type="molecule type" value="Genomic_DNA"/>
</dbReference>
<keyword evidence="1" id="KW-0472">Membrane</keyword>
<feature type="transmembrane region" description="Helical" evidence="1">
    <location>
        <begin position="92"/>
        <end position="112"/>
    </location>
</feature>
<gene>
    <name evidence="2" type="ORF">BDD14_2922</name>
</gene>
<accession>A0A4Q7YUU2</accession>
<feature type="transmembrane region" description="Helical" evidence="1">
    <location>
        <begin position="59"/>
        <end position="80"/>
    </location>
</feature>
<sequence length="218" mass="24283">MATSAVRQSAWMRPVLYVLCFIAAAAALRRMVALLLVETSARAGQFGELDAAFAARKALTLTHIVPALIFVLLLPLWFSARLRSKETLHRRISWALFVLGFIIGITAIPLVATPVGGATELSAIIVFDGLFLFSLLRALTLFLRRQPRYREWMMRAIAVLLGIATTRPVMGVFFVTARLTHLEPQQFFGIAFWIGFAATYAAGEWYLHRYPAERNAAA</sequence>
<evidence type="ECO:0000313" key="3">
    <source>
        <dbReference type="Proteomes" id="UP000292958"/>
    </source>
</evidence>
<proteinExistence type="predicted"/>
<feature type="transmembrane region" description="Helical" evidence="1">
    <location>
        <begin position="187"/>
        <end position="207"/>
    </location>
</feature>